<dbReference type="InterPro" id="IPR009683">
    <property type="entry name" value="Extensin-like_C"/>
</dbReference>
<dbReference type="AlphaFoldDB" id="A0AAU7JC56"/>
<name>A0AAU7JC56_9HYPH</name>
<accession>A0AAU7JC56</accession>
<feature type="region of interest" description="Disordered" evidence="1">
    <location>
        <begin position="255"/>
        <end position="341"/>
    </location>
</feature>
<dbReference type="Pfam" id="PF06904">
    <property type="entry name" value="Extensin-like_C"/>
    <property type="match status" value="1"/>
</dbReference>
<organism evidence="3">
    <name type="scientific">Alsobacter sp. KACC 23698</name>
    <dbReference type="NCBI Taxonomy" id="3149229"/>
    <lineage>
        <taxon>Bacteria</taxon>
        <taxon>Pseudomonadati</taxon>
        <taxon>Pseudomonadota</taxon>
        <taxon>Alphaproteobacteria</taxon>
        <taxon>Hyphomicrobiales</taxon>
        <taxon>Alsobacteraceae</taxon>
        <taxon>Alsobacter</taxon>
    </lineage>
</organism>
<dbReference type="EMBL" id="CP157484">
    <property type="protein sequence ID" value="XBO37614.1"/>
    <property type="molecule type" value="Genomic_DNA"/>
</dbReference>
<reference evidence="3" key="1">
    <citation type="submission" date="2024-05" db="EMBL/GenBank/DDBJ databases">
        <authorList>
            <person name="Kim S."/>
            <person name="Heo J."/>
            <person name="Choi H."/>
            <person name="Choi Y."/>
            <person name="Kwon S.-W."/>
            <person name="Kim Y."/>
        </authorList>
    </citation>
    <scope>NUCLEOTIDE SEQUENCE</scope>
    <source>
        <strain evidence="3">KACC 23698</strain>
    </source>
</reference>
<evidence type="ECO:0000259" key="2">
    <source>
        <dbReference type="Pfam" id="PF06904"/>
    </source>
</evidence>
<evidence type="ECO:0000256" key="1">
    <source>
        <dbReference type="SAM" id="MobiDB-lite"/>
    </source>
</evidence>
<protein>
    <submittedName>
        <fullName evidence="3">Extensin family protein</fullName>
    </submittedName>
</protein>
<feature type="region of interest" description="Disordered" evidence="1">
    <location>
        <begin position="229"/>
        <end position="248"/>
    </location>
</feature>
<feature type="compositionally biased region" description="Acidic residues" evidence="1">
    <location>
        <begin position="310"/>
        <end position="322"/>
    </location>
</feature>
<evidence type="ECO:0000313" key="3">
    <source>
        <dbReference type="EMBL" id="XBO37614.1"/>
    </source>
</evidence>
<feature type="compositionally biased region" description="Pro residues" evidence="1">
    <location>
        <begin position="330"/>
        <end position="341"/>
    </location>
</feature>
<gene>
    <name evidence="3" type="ORF">ABEG18_18045</name>
</gene>
<sequence length="341" mass="36243">MFVYEQRAPWRDEAEQACLASRAVQVTAYVEPAREISGPGSCGMLRPFRVSAVADGTVALSRKATWACPVIPVIDGWVNEVVQPAAEMIYGSRVVELKAGSYSCRSVMNRRGGPRSEHAFGNAMDVMAFRLADGREVSVARGWRGQQPDQEFLREVFVGSCERFTTVLGPGYPQHDDHLHLDLARHSGGRRVCKPIIKFAPRLGAYAAAGGAVTPRPMGGGYGTAAASRYGEPLPGPTDRRPVPLGGAQALSQPVYGQQSGATRAPANGQGGYGQAGAGQPRPATYPGLRPGGPMQLEFPGAGASTPEGMDMDEPTEGDDDPFAAQPTAPSWPPTPPRRYP</sequence>
<feature type="domain" description="Extensin-like C-terminal" evidence="2">
    <location>
        <begin position="17"/>
        <end position="194"/>
    </location>
</feature>
<proteinExistence type="predicted"/>
<dbReference type="RefSeq" id="WP_406854437.1">
    <property type="nucleotide sequence ID" value="NZ_CP157484.1"/>
</dbReference>